<proteinExistence type="predicted"/>
<evidence type="ECO:0000313" key="3">
    <source>
        <dbReference type="Proteomes" id="UP001066276"/>
    </source>
</evidence>
<dbReference type="EMBL" id="JANPWB010000005">
    <property type="protein sequence ID" value="KAJ1186128.1"/>
    <property type="molecule type" value="Genomic_DNA"/>
</dbReference>
<evidence type="ECO:0000256" key="1">
    <source>
        <dbReference type="SAM" id="MobiDB-lite"/>
    </source>
</evidence>
<sequence length="140" mass="14752">MSSWQTEGLPPAILTPSVASRLAEGGGRRRGPPEGRSCGTRATADASGDARANAASELPRSRGLRCGATRARGASRGRRPDRPSSASAPRVLERRTASSCGWRERGPEEDGPLRNLGLRTTTTTTAERKKSNITQGLNSA</sequence>
<dbReference type="AlphaFoldDB" id="A0AAV7UED9"/>
<feature type="region of interest" description="Disordered" evidence="1">
    <location>
        <begin position="1"/>
        <end position="140"/>
    </location>
</feature>
<accession>A0AAV7UED9</accession>
<evidence type="ECO:0000313" key="2">
    <source>
        <dbReference type="EMBL" id="KAJ1186128.1"/>
    </source>
</evidence>
<feature type="compositionally biased region" description="Low complexity" evidence="1">
    <location>
        <begin position="34"/>
        <end position="56"/>
    </location>
</feature>
<name>A0AAV7UED9_PLEWA</name>
<keyword evidence="3" id="KW-1185">Reference proteome</keyword>
<gene>
    <name evidence="2" type="ORF">NDU88_002911</name>
</gene>
<organism evidence="2 3">
    <name type="scientific">Pleurodeles waltl</name>
    <name type="common">Iberian ribbed newt</name>
    <dbReference type="NCBI Taxonomy" id="8319"/>
    <lineage>
        <taxon>Eukaryota</taxon>
        <taxon>Metazoa</taxon>
        <taxon>Chordata</taxon>
        <taxon>Craniata</taxon>
        <taxon>Vertebrata</taxon>
        <taxon>Euteleostomi</taxon>
        <taxon>Amphibia</taxon>
        <taxon>Batrachia</taxon>
        <taxon>Caudata</taxon>
        <taxon>Salamandroidea</taxon>
        <taxon>Salamandridae</taxon>
        <taxon>Pleurodelinae</taxon>
        <taxon>Pleurodeles</taxon>
    </lineage>
</organism>
<comment type="caution">
    <text evidence="2">The sequence shown here is derived from an EMBL/GenBank/DDBJ whole genome shotgun (WGS) entry which is preliminary data.</text>
</comment>
<reference evidence="2" key="1">
    <citation type="journal article" date="2022" name="bioRxiv">
        <title>Sequencing and chromosome-scale assembly of the giantPleurodeles waltlgenome.</title>
        <authorList>
            <person name="Brown T."/>
            <person name="Elewa A."/>
            <person name="Iarovenko S."/>
            <person name="Subramanian E."/>
            <person name="Araus A.J."/>
            <person name="Petzold A."/>
            <person name="Susuki M."/>
            <person name="Suzuki K.-i.T."/>
            <person name="Hayashi T."/>
            <person name="Toyoda A."/>
            <person name="Oliveira C."/>
            <person name="Osipova E."/>
            <person name="Leigh N.D."/>
            <person name="Simon A."/>
            <person name="Yun M.H."/>
        </authorList>
    </citation>
    <scope>NUCLEOTIDE SEQUENCE</scope>
    <source>
        <strain evidence="2">20211129_DDA</strain>
        <tissue evidence="2">Liver</tissue>
    </source>
</reference>
<protein>
    <submittedName>
        <fullName evidence="2">Uncharacterized protein</fullName>
    </submittedName>
</protein>
<dbReference type="Proteomes" id="UP001066276">
    <property type="component" value="Chromosome 3_1"/>
</dbReference>
<feature type="compositionally biased region" description="Basic and acidic residues" evidence="1">
    <location>
        <begin position="91"/>
        <end position="112"/>
    </location>
</feature>